<comment type="caution">
    <text evidence="2">The sequence shown here is derived from an EMBL/GenBank/DDBJ whole genome shotgun (WGS) entry which is preliminary data.</text>
</comment>
<gene>
    <name evidence="2" type="ORF">Q9R02_13820</name>
</gene>
<dbReference type="EMBL" id="JAVALS010000012">
    <property type="protein sequence ID" value="MDP5228239.1"/>
    <property type="molecule type" value="Genomic_DNA"/>
</dbReference>
<dbReference type="Pfam" id="PF08818">
    <property type="entry name" value="DUF1801"/>
    <property type="match status" value="1"/>
</dbReference>
<organism evidence="2 3">
    <name type="scientific">Arthrobacter horti</name>
    <dbReference type="NCBI Taxonomy" id="3068273"/>
    <lineage>
        <taxon>Bacteria</taxon>
        <taxon>Bacillati</taxon>
        <taxon>Actinomycetota</taxon>
        <taxon>Actinomycetes</taxon>
        <taxon>Micrococcales</taxon>
        <taxon>Micrococcaceae</taxon>
        <taxon>Arthrobacter</taxon>
    </lineage>
</organism>
<dbReference type="RefSeq" id="WP_305997287.1">
    <property type="nucleotide sequence ID" value="NZ_JAVALS010000012.1"/>
</dbReference>
<dbReference type="InterPro" id="IPR014922">
    <property type="entry name" value="YdhG-like"/>
</dbReference>
<proteinExistence type="predicted"/>
<evidence type="ECO:0000313" key="3">
    <source>
        <dbReference type="Proteomes" id="UP001232725"/>
    </source>
</evidence>
<evidence type="ECO:0000313" key="2">
    <source>
        <dbReference type="EMBL" id="MDP5228239.1"/>
    </source>
</evidence>
<sequence>MVQHNPEVDRWFEGYTNPQKELMLAVRDVILGVDPRMTEAIKWKAPTFMYRGNMASFFPRAVKHVVLMFHTGASLSDPQGILGGEGDVARSAKVLSFEDLAEKTPGLEAVTRSWIEHRDGV</sequence>
<keyword evidence="3" id="KW-1185">Reference proteome</keyword>
<dbReference type="Gene3D" id="3.90.1150.200">
    <property type="match status" value="1"/>
</dbReference>
<accession>A0ABT9IRL2</accession>
<evidence type="ECO:0000259" key="1">
    <source>
        <dbReference type="Pfam" id="PF08818"/>
    </source>
</evidence>
<protein>
    <submittedName>
        <fullName evidence="2">DUF1801 domain-containing protein</fullName>
    </submittedName>
</protein>
<dbReference type="SUPFAM" id="SSF159888">
    <property type="entry name" value="YdhG-like"/>
    <property type="match status" value="1"/>
</dbReference>
<reference evidence="2 3" key="1">
    <citation type="submission" date="2023-08" db="EMBL/GenBank/DDBJ databases">
        <title>Arthrobacter horti sp. nov., isolated from forest soil.</title>
        <authorList>
            <person name="Park M."/>
        </authorList>
    </citation>
    <scope>NUCLEOTIDE SEQUENCE [LARGE SCALE GENOMIC DNA]</scope>
    <source>
        <strain evidence="2 3">YJM1</strain>
    </source>
</reference>
<dbReference type="Proteomes" id="UP001232725">
    <property type="component" value="Unassembled WGS sequence"/>
</dbReference>
<name>A0ABT9IRL2_9MICC</name>
<feature type="domain" description="YdhG-like" evidence="1">
    <location>
        <begin position="19"/>
        <end position="101"/>
    </location>
</feature>